<dbReference type="GeneID" id="73292249"/>
<evidence type="ECO:0000313" key="2">
    <source>
        <dbReference type="EMBL" id="UTF55827.1"/>
    </source>
</evidence>
<dbReference type="EMBL" id="CP100356">
    <property type="protein sequence ID" value="UTF55827.1"/>
    <property type="molecule type" value="Genomic_DNA"/>
</dbReference>
<dbReference type="Proteomes" id="UP001056855">
    <property type="component" value="Plasmid unnamed1"/>
</dbReference>
<keyword evidence="3" id="KW-1185">Reference proteome</keyword>
<reference evidence="2" key="1">
    <citation type="submission" date="2022-06" db="EMBL/GenBank/DDBJ databases">
        <title>Diverse halophilic archaea isolated from saline environments.</title>
        <authorList>
            <person name="Cui H.-L."/>
        </authorList>
    </citation>
    <scope>NUCLEOTIDE SEQUENCE</scope>
    <source>
        <strain evidence="2">WLHS1</strain>
        <plasmid evidence="2">unnamed1</plasmid>
    </source>
</reference>
<dbReference type="AlphaFoldDB" id="A0A9E7SX52"/>
<keyword evidence="2" id="KW-0614">Plasmid</keyword>
<geneLocation type="plasmid" evidence="2 3">
    <name>unnamed1</name>
</geneLocation>
<proteinExistence type="predicted"/>
<accession>A0A9E7SX52</accession>
<evidence type="ECO:0000313" key="3">
    <source>
        <dbReference type="Proteomes" id="UP001056855"/>
    </source>
</evidence>
<feature type="region of interest" description="Disordered" evidence="1">
    <location>
        <begin position="66"/>
        <end position="87"/>
    </location>
</feature>
<organism evidence="2 3">
    <name type="scientific">Natronosalvus rutilus</name>
    <dbReference type="NCBI Taxonomy" id="2953753"/>
    <lineage>
        <taxon>Archaea</taxon>
        <taxon>Methanobacteriati</taxon>
        <taxon>Methanobacteriota</taxon>
        <taxon>Stenosarchaea group</taxon>
        <taxon>Halobacteria</taxon>
        <taxon>Halobacteriales</taxon>
        <taxon>Natrialbaceae</taxon>
        <taxon>Natronosalvus</taxon>
    </lineage>
</organism>
<sequence length="87" mass="10092">MKSATSTCRQTRETQFGRTRTDLEQTDHRGKRFTIEDDDVDDDRFSVRRRRVVALEQQAQRERRELERAKAVAGSAGANPDVEVLDR</sequence>
<dbReference type="KEGG" id="sawl:NGM29_19345"/>
<name>A0A9E7SX52_9EURY</name>
<feature type="compositionally biased region" description="Polar residues" evidence="1">
    <location>
        <begin position="1"/>
        <end position="18"/>
    </location>
</feature>
<evidence type="ECO:0000256" key="1">
    <source>
        <dbReference type="SAM" id="MobiDB-lite"/>
    </source>
</evidence>
<dbReference type="RefSeq" id="WP_254161253.1">
    <property type="nucleotide sequence ID" value="NZ_CP100356.1"/>
</dbReference>
<protein>
    <submittedName>
        <fullName evidence="2">Uncharacterized protein</fullName>
    </submittedName>
</protein>
<feature type="region of interest" description="Disordered" evidence="1">
    <location>
        <begin position="1"/>
        <end position="27"/>
    </location>
</feature>
<gene>
    <name evidence="2" type="ORF">NGM29_19345</name>
</gene>